<organism evidence="1 2">
    <name type="scientific">Dermacentor silvarum</name>
    <name type="common">Tick</name>
    <dbReference type="NCBI Taxonomy" id="543639"/>
    <lineage>
        <taxon>Eukaryota</taxon>
        <taxon>Metazoa</taxon>
        <taxon>Ecdysozoa</taxon>
        <taxon>Arthropoda</taxon>
        <taxon>Chelicerata</taxon>
        <taxon>Arachnida</taxon>
        <taxon>Acari</taxon>
        <taxon>Parasitiformes</taxon>
        <taxon>Ixodida</taxon>
        <taxon>Ixodoidea</taxon>
        <taxon>Ixodidae</taxon>
        <taxon>Rhipicephalinae</taxon>
        <taxon>Dermacentor</taxon>
    </lineage>
</organism>
<comment type="caution">
    <text evidence="1">The sequence shown here is derived from an EMBL/GenBank/DDBJ whole genome shotgun (WGS) entry which is preliminary data.</text>
</comment>
<name>A0ACB8CUV3_DERSI</name>
<dbReference type="Proteomes" id="UP000821865">
    <property type="component" value="Chromosome 4"/>
</dbReference>
<gene>
    <name evidence="1" type="ORF">HPB49_003699</name>
</gene>
<accession>A0ACB8CUV3</accession>
<evidence type="ECO:0000313" key="1">
    <source>
        <dbReference type="EMBL" id="KAH7953030.1"/>
    </source>
</evidence>
<proteinExistence type="predicted"/>
<protein>
    <submittedName>
        <fullName evidence="1">Uncharacterized protein</fullName>
    </submittedName>
</protein>
<dbReference type="EMBL" id="CM023473">
    <property type="protein sequence ID" value="KAH7953030.1"/>
    <property type="molecule type" value="Genomic_DNA"/>
</dbReference>
<reference evidence="1" key="1">
    <citation type="submission" date="2020-05" db="EMBL/GenBank/DDBJ databases">
        <title>Large-scale comparative analyses of tick genomes elucidate their genetic diversity and vector capacities.</title>
        <authorList>
            <person name="Jia N."/>
            <person name="Wang J."/>
            <person name="Shi W."/>
            <person name="Du L."/>
            <person name="Sun Y."/>
            <person name="Zhan W."/>
            <person name="Jiang J."/>
            <person name="Wang Q."/>
            <person name="Zhang B."/>
            <person name="Ji P."/>
            <person name="Sakyi L.B."/>
            <person name="Cui X."/>
            <person name="Yuan T."/>
            <person name="Jiang B."/>
            <person name="Yang W."/>
            <person name="Lam T.T.-Y."/>
            <person name="Chang Q."/>
            <person name="Ding S."/>
            <person name="Wang X."/>
            <person name="Zhu J."/>
            <person name="Ruan X."/>
            <person name="Zhao L."/>
            <person name="Wei J."/>
            <person name="Que T."/>
            <person name="Du C."/>
            <person name="Cheng J."/>
            <person name="Dai P."/>
            <person name="Han X."/>
            <person name="Huang E."/>
            <person name="Gao Y."/>
            <person name="Liu J."/>
            <person name="Shao H."/>
            <person name="Ye R."/>
            <person name="Li L."/>
            <person name="Wei W."/>
            <person name="Wang X."/>
            <person name="Wang C."/>
            <person name="Yang T."/>
            <person name="Huo Q."/>
            <person name="Li W."/>
            <person name="Guo W."/>
            <person name="Chen H."/>
            <person name="Zhou L."/>
            <person name="Ni X."/>
            <person name="Tian J."/>
            <person name="Zhou Y."/>
            <person name="Sheng Y."/>
            <person name="Liu T."/>
            <person name="Pan Y."/>
            <person name="Xia L."/>
            <person name="Li J."/>
            <person name="Zhao F."/>
            <person name="Cao W."/>
        </authorList>
    </citation>
    <scope>NUCLEOTIDE SEQUENCE</scope>
    <source>
        <strain evidence="1">Dsil-2018</strain>
    </source>
</reference>
<evidence type="ECO:0000313" key="2">
    <source>
        <dbReference type="Proteomes" id="UP000821865"/>
    </source>
</evidence>
<sequence length="85" mass="9803">MAKGEKMCDALRDLIIAEQFMKGCSPALRIFLKERNCKELSMMAQNADCFLEAQDLSSLANDNYVRTLQRRSVIRLSPRRGRLEH</sequence>
<keyword evidence="2" id="KW-1185">Reference proteome</keyword>